<comment type="caution">
    <text evidence="10">The sequence shown here is derived from an EMBL/GenBank/DDBJ whole genome shotgun (WGS) entry which is preliminary data.</text>
</comment>
<sequence length="330" mass="32726">MTTLTEPPVATAAAEHGSREPGRRKPTASDLVVVLAVLAVVALGLTTDRFVTVANAKAIVTSASLVGIAALGLTLVMIGGSAVSLAISQTVAAVGMIFLSAQSLGLVPALVLAIVGGAAITALQGAVVGYAAANPVVLTIAASFAITGIATGVSGGSSVSASGRGYDHLNATPGGLALSVYVLIALVVVVEWVLRRTRFGRTLYLVGENRPAARAAGMAVGRTTAVAWAIAGALFAVTAAFTAAFNTSANVNLGGTLTFDAIAAVLAGGTPISGGRGSAVRTLAGAVLIAAVSDILLLRGYSTGVQVMVKGLIVLFVVVIVHVRTKGRHA</sequence>
<dbReference type="GO" id="GO:0022857">
    <property type="term" value="F:transmembrane transporter activity"/>
    <property type="evidence" value="ECO:0007669"/>
    <property type="project" value="InterPro"/>
</dbReference>
<evidence type="ECO:0000256" key="6">
    <source>
        <dbReference type="ARBA" id="ARBA00022989"/>
    </source>
</evidence>
<evidence type="ECO:0000256" key="1">
    <source>
        <dbReference type="ARBA" id="ARBA00004651"/>
    </source>
</evidence>
<evidence type="ECO:0000256" key="7">
    <source>
        <dbReference type="ARBA" id="ARBA00023136"/>
    </source>
</evidence>
<dbReference type="Proteomes" id="UP000265581">
    <property type="component" value="Unassembled WGS sequence"/>
</dbReference>
<gene>
    <name evidence="10" type="ORF">DX116_05795</name>
</gene>
<dbReference type="GO" id="GO:0005886">
    <property type="term" value="C:plasma membrane"/>
    <property type="evidence" value="ECO:0007669"/>
    <property type="project" value="UniProtKB-SubCell"/>
</dbReference>
<evidence type="ECO:0000256" key="5">
    <source>
        <dbReference type="ARBA" id="ARBA00022692"/>
    </source>
</evidence>
<feature type="transmembrane region" description="Helical" evidence="9">
    <location>
        <begin position="31"/>
        <end position="51"/>
    </location>
</feature>
<keyword evidence="2" id="KW-0813">Transport</keyword>
<dbReference type="PANTHER" id="PTHR32196">
    <property type="entry name" value="ABC TRANSPORTER PERMEASE PROTEIN YPHD-RELATED-RELATED"/>
    <property type="match status" value="1"/>
</dbReference>
<evidence type="ECO:0000313" key="11">
    <source>
        <dbReference type="Proteomes" id="UP000265581"/>
    </source>
</evidence>
<feature type="transmembrane region" description="Helical" evidence="9">
    <location>
        <begin position="225"/>
        <end position="245"/>
    </location>
</feature>
<evidence type="ECO:0000313" key="10">
    <source>
        <dbReference type="EMBL" id="REK73093.1"/>
    </source>
</evidence>
<proteinExistence type="predicted"/>
<feature type="transmembrane region" description="Helical" evidence="9">
    <location>
        <begin position="93"/>
        <end position="115"/>
    </location>
</feature>
<dbReference type="RefSeq" id="WP_119703207.1">
    <property type="nucleotide sequence ID" value="NZ_JBHSOI010000001.1"/>
</dbReference>
<evidence type="ECO:0000256" key="2">
    <source>
        <dbReference type="ARBA" id="ARBA00022448"/>
    </source>
</evidence>
<dbReference type="EMBL" id="QUBR01000001">
    <property type="protein sequence ID" value="REK73093.1"/>
    <property type="molecule type" value="Genomic_DNA"/>
</dbReference>
<evidence type="ECO:0000256" key="8">
    <source>
        <dbReference type="SAM" id="MobiDB-lite"/>
    </source>
</evidence>
<keyword evidence="4" id="KW-0997">Cell inner membrane</keyword>
<feature type="transmembrane region" description="Helical" evidence="9">
    <location>
        <begin position="174"/>
        <end position="194"/>
    </location>
</feature>
<feature type="region of interest" description="Disordered" evidence="8">
    <location>
        <begin position="1"/>
        <end position="25"/>
    </location>
</feature>
<dbReference type="CDD" id="cd06579">
    <property type="entry name" value="TM_PBP1_transp_AraH_like"/>
    <property type="match status" value="1"/>
</dbReference>
<keyword evidence="7 9" id="KW-0472">Membrane</keyword>
<keyword evidence="11" id="KW-1185">Reference proteome</keyword>
<feature type="transmembrane region" description="Helical" evidence="9">
    <location>
        <begin position="127"/>
        <end position="154"/>
    </location>
</feature>
<feature type="transmembrane region" description="Helical" evidence="9">
    <location>
        <begin position="307"/>
        <end position="325"/>
    </location>
</feature>
<evidence type="ECO:0000256" key="4">
    <source>
        <dbReference type="ARBA" id="ARBA00022519"/>
    </source>
</evidence>
<evidence type="ECO:0000256" key="3">
    <source>
        <dbReference type="ARBA" id="ARBA00022475"/>
    </source>
</evidence>
<dbReference type="PANTHER" id="PTHR32196:SF21">
    <property type="entry name" value="ABC TRANSPORTER PERMEASE PROTEIN YPHD-RELATED"/>
    <property type="match status" value="1"/>
</dbReference>
<organism evidence="10 11">
    <name type="scientific">Aeromicrobium endophyticum</name>
    <dbReference type="NCBI Taxonomy" id="2292704"/>
    <lineage>
        <taxon>Bacteria</taxon>
        <taxon>Bacillati</taxon>
        <taxon>Actinomycetota</taxon>
        <taxon>Actinomycetes</taxon>
        <taxon>Propionibacteriales</taxon>
        <taxon>Nocardioidaceae</taxon>
        <taxon>Aeromicrobium</taxon>
    </lineage>
</organism>
<comment type="subcellular location">
    <subcellularLocation>
        <location evidence="1">Cell membrane</location>
        <topology evidence="1">Multi-pass membrane protein</topology>
    </subcellularLocation>
</comment>
<keyword evidence="6 9" id="KW-1133">Transmembrane helix</keyword>
<dbReference type="InterPro" id="IPR001851">
    <property type="entry name" value="ABC_transp_permease"/>
</dbReference>
<protein>
    <submittedName>
        <fullName evidence="10">ABC transporter permease</fullName>
    </submittedName>
</protein>
<name>A0A371PAX2_9ACTN</name>
<keyword evidence="5 9" id="KW-0812">Transmembrane</keyword>
<dbReference type="Pfam" id="PF02653">
    <property type="entry name" value="BPD_transp_2"/>
    <property type="match status" value="1"/>
</dbReference>
<accession>A0A371PAX2</accession>
<dbReference type="OrthoDB" id="9808136at2"/>
<evidence type="ECO:0000256" key="9">
    <source>
        <dbReference type="SAM" id="Phobius"/>
    </source>
</evidence>
<keyword evidence="3" id="KW-1003">Cell membrane</keyword>
<dbReference type="AlphaFoldDB" id="A0A371PAX2"/>
<reference evidence="10 11" key="1">
    <citation type="submission" date="2018-08" db="EMBL/GenBank/DDBJ databases">
        <title>Aeromicrobium sp. M2KJ-4, whole genome shotgun sequence.</title>
        <authorList>
            <person name="Tuo L."/>
        </authorList>
    </citation>
    <scope>NUCLEOTIDE SEQUENCE [LARGE SCALE GENOMIC DNA]</scope>
    <source>
        <strain evidence="10 11">M2KJ-4</strain>
    </source>
</reference>
<feature type="transmembrane region" description="Helical" evidence="9">
    <location>
        <begin position="63"/>
        <end position="87"/>
    </location>
</feature>